<sequence>MSQFQIDRQNFANGRVVEDGLAEAPLAPGAARVRIERFGYSSNNLTYAVTGEMLGYWGFFPPAEADAQGWGMTPTWGFGTVEASDCAEIAVGERLFGFFAPATHVDLLPQGVKRHALFDGSAHRAHLPPAYNRYSRVAAEPGYDAAQDEARMLLTPLYITGFAIAAWLGEQGHFGARRVLLLSASSKTSIGLAYALAENGDAPPVVGATSGRNRDFVAGLGLYAETVDYDALEDLDPSIPTVVVDMAGNPALRARLHAHLGGALLRCVLVGMTHWEQGTVNGDAEADTEFFFAPTHVERFRKSWGDAVFAQRTGAFLAQSIGRSLSWLRFTRVVGLAGLAEVHPAVCAGTVPPEQGLIVAP</sequence>
<dbReference type="RefSeq" id="WP_106758512.1">
    <property type="nucleotide sequence ID" value="NZ_PXWF02000246.1"/>
</dbReference>
<name>A0A2U2HI89_9BURK</name>
<evidence type="ECO:0000313" key="2">
    <source>
        <dbReference type="Proteomes" id="UP000241421"/>
    </source>
</evidence>
<dbReference type="Pfam" id="PF11017">
    <property type="entry name" value="DUF2855"/>
    <property type="match status" value="1"/>
</dbReference>
<organism evidence="1 2">
    <name type="scientific">Massilia glaciei</name>
    <dbReference type="NCBI Taxonomy" id="1524097"/>
    <lineage>
        <taxon>Bacteria</taxon>
        <taxon>Pseudomonadati</taxon>
        <taxon>Pseudomonadota</taxon>
        <taxon>Betaproteobacteria</taxon>
        <taxon>Burkholderiales</taxon>
        <taxon>Oxalobacteraceae</taxon>
        <taxon>Telluria group</taxon>
        <taxon>Massilia</taxon>
    </lineage>
</organism>
<dbReference type="EMBL" id="PXWF02000246">
    <property type="protein sequence ID" value="PWF46034.1"/>
    <property type="molecule type" value="Genomic_DNA"/>
</dbReference>
<dbReference type="Proteomes" id="UP000241421">
    <property type="component" value="Unassembled WGS sequence"/>
</dbReference>
<dbReference type="AlphaFoldDB" id="A0A2U2HI89"/>
<reference evidence="1 2" key="1">
    <citation type="submission" date="2018-04" db="EMBL/GenBank/DDBJ databases">
        <title>Massilia violaceinigra sp. nov., a novel purple-pigmented bacterium isolated from Tianshan glacier, Xinjiang, China.</title>
        <authorList>
            <person name="Wang H."/>
        </authorList>
    </citation>
    <scope>NUCLEOTIDE SEQUENCE [LARGE SCALE GENOMIC DNA]</scope>
    <source>
        <strain evidence="1 2">B448-2</strain>
    </source>
</reference>
<evidence type="ECO:0000313" key="1">
    <source>
        <dbReference type="EMBL" id="PWF46034.1"/>
    </source>
</evidence>
<proteinExistence type="predicted"/>
<comment type="caution">
    <text evidence="1">The sequence shown here is derived from an EMBL/GenBank/DDBJ whole genome shotgun (WGS) entry which is preliminary data.</text>
</comment>
<keyword evidence="2" id="KW-1185">Reference proteome</keyword>
<dbReference type="OrthoDB" id="8953110at2"/>
<gene>
    <name evidence="1" type="ORF">C7C56_016700</name>
</gene>
<protein>
    <submittedName>
        <fullName evidence="1">DUF2855 domain-containing protein</fullName>
    </submittedName>
</protein>
<dbReference type="InterPro" id="IPR021276">
    <property type="entry name" value="DUF2855"/>
</dbReference>
<accession>A0A2U2HI89</accession>